<organism evidence="2 3">
    <name type="scientific">Liquidambar formosana</name>
    <name type="common">Formosan gum</name>
    <dbReference type="NCBI Taxonomy" id="63359"/>
    <lineage>
        <taxon>Eukaryota</taxon>
        <taxon>Viridiplantae</taxon>
        <taxon>Streptophyta</taxon>
        <taxon>Embryophyta</taxon>
        <taxon>Tracheophyta</taxon>
        <taxon>Spermatophyta</taxon>
        <taxon>Magnoliopsida</taxon>
        <taxon>eudicotyledons</taxon>
        <taxon>Gunneridae</taxon>
        <taxon>Pentapetalae</taxon>
        <taxon>Saxifragales</taxon>
        <taxon>Altingiaceae</taxon>
        <taxon>Liquidambar</taxon>
    </lineage>
</organism>
<evidence type="ECO:0000313" key="3">
    <source>
        <dbReference type="Proteomes" id="UP001415857"/>
    </source>
</evidence>
<protein>
    <submittedName>
        <fullName evidence="2">Uncharacterized protein</fullName>
    </submittedName>
</protein>
<feature type="compositionally biased region" description="Basic and acidic residues" evidence="1">
    <location>
        <begin position="45"/>
        <end position="55"/>
    </location>
</feature>
<evidence type="ECO:0000313" key="2">
    <source>
        <dbReference type="EMBL" id="KAK9270200.1"/>
    </source>
</evidence>
<gene>
    <name evidence="2" type="ORF">L1049_025776</name>
</gene>
<comment type="caution">
    <text evidence="2">The sequence shown here is derived from an EMBL/GenBank/DDBJ whole genome shotgun (WGS) entry which is preliminary data.</text>
</comment>
<accession>A0AAP0NEA0</accession>
<proteinExistence type="predicted"/>
<feature type="compositionally biased region" description="Basic and acidic residues" evidence="1">
    <location>
        <begin position="1"/>
        <end position="17"/>
    </location>
</feature>
<dbReference type="AlphaFoldDB" id="A0AAP0NEA0"/>
<name>A0AAP0NEA0_LIQFO</name>
<feature type="region of interest" description="Disordered" evidence="1">
    <location>
        <begin position="1"/>
        <end position="92"/>
    </location>
</feature>
<evidence type="ECO:0000256" key="1">
    <source>
        <dbReference type="SAM" id="MobiDB-lite"/>
    </source>
</evidence>
<reference evidence="2 3" key="1">
    <citation type="journal article" date="2024" name="Plant J.">
        <title>Genome sequences and population genomics reveal climatic adaptation and genomic divergence between two closely related sweetgum species.</title>
        <authorList>
            <person name="Xu W.Q."/>
            <person name="Ren C.Q."/>
            <person name="Zhang X.Y."/>
            <person name="Comes H.P."/>
            <person name="Liu X.H."/>
            <person name="Li Y.G."/>
            <person name="Kettle C.J."/>
            <person name="Jalonen R."/>
            <person name="Gaisberger H."/>
            <person name="Ma Y.Z."/>
            <person name="Qiu Y.X."/>
        </authorList>
    </citation>
    <scope>NUCLEOTIDE SEQUENCE [LARGE SCALE GENOMIC DNA]</scope>
    <source>
        <strain evidence="2">Hangzhou</strain>
    </source>
</reference>
<dbReference type="EMBL" id="JBBPBK010000014">
    <property type="protein sequence ID" value="KAK9270200.1"/>
    <property type="molecule type" value="Genomic_DNA"/>
</dbReference>
<keyword evidence="3" id="KW-1185">Reference proteome</keyword>
<dbReference type="Proteomes" id="UP001415857">
    <property type="component" value="Unassembled WGS sequence"/>
</dbReference>
<sequence>MEKGQEKEKEKPGKEEANQPPFISPMVPVTHGAYGGGMYGTEEGQPEKPEKHRASDTQSADGPVGPVIQPKHKPPPSSGDRDVDITGQSYFQ</sequence>